<dbReference type="Pfam" id="PF04408">
    <property type="entry name" value="WHD_HA2"/>
    <property type="match status" value="1"/>
</dbReference>
<dbReference type="GO" id="GO:0003723">
    <property type="term" value="F:RNA binding"/>
    <property type="evidence" value="ECO:0007669"/>
    <property type="project" value="TreeGrafter"/>
</dbReference>
<sequence length="717" mass="80477">MTHRGSNSRTGIDSRSASNSAPRFWKPGTPAPGVNNISEERTSTSDQTGLDNASVIYNPYRDLSIEQQRQKLPVFQYRNHILYLAEKYQTVVIIGETGCGKSTQIPQYLLEAGWALNGYIIGVTQPRRVAAVTVATRVAEERGAILGDEVGYLIRFDNCCDDQRTRVKFMTDGMMITEIMKDPLLRKYSVLLIDEAHERALNTDIILGLLRKIQKKRKDLRIIVASATLNAEEMKNFFNTNETDDIEKDTAVIMTVQGREYPVDIHYMLDPVPNYIKASVETVMKIHFKEGPGDIIVFLTGMHEVDDVVSQLISKARNLSKDDMRMKVLPMHGSLPSSEQMKVFERTPKNTRKIVVSTNIAEASITVPGIAYIVDSGFVKLKAYNPKSGIESLVITPISQASANQRAGRAGRVRAGKAYRLYTEESYRNLPTSAVPDMLRSDLAPVILQLKALGISNVLRFHFISPPPAQNMVRGLELLYALGALDDSGNLTSPLGLQMAEFPLSPSFAKMLLSSGDFGCSEEAIIVCAMTQIQNVFVTPSNRKAASEQERRKFSVMEGDHLTLINVYKAFIKYGQNSKWCHEHCLNYKGLIRAVEISNQLGRLLSRSKVKIVSCEENTVSLRKCILSGFFANAAKLHYTGEYRTIRDDHTLHIHPTSVLACEEPPQWVVFNEVVQTNKDYMRDITVIQPEWLCELAPHFYQFGTEREIAAKRARLE</sequence>
<evidence type="ECO:0000256" key="5">
    <source>
        <dbReference type="ARBA" id="ARBA00022806"/>
    </source>
</evidence>
<proteinExistence type="inferred from homology"/>
<dbReference type="Pfam" id="PF21010">
    <property type="entry name" value="HA2_C"/>
    <property type="match status" value="1"/>
</dbReference>
<dbReference type="CDD" id="cd17980">
    <property type="entry name" value="DEXHc_DHX35"/>
    <property type="match status" value="1"/>
</dbReference>
<protein>
    <recommendedName>
        <fullName evidence="2">RNA helicase</fullName>
        <ecNumber evidence="2">3.6.4.13</ecNumber>
    </recommendedName>
</protein>
<dbReference type="CDD" id="cd18791">
    <property type="entry name" value="SF2_C_RHA"/>
    <property type="match status" value="1"/>
</dbReference>
<organism evidence="11">
    <name type="scientific">Arion vulgaris</name>
    <dbReference type="NCBI Taxonomy" id="1028688"/>
    <lineage>
        <taxon>Eukaryota</taxon>
        <taxon>Metazoa</taxon>
        <taxon>Spiralia</taxon>
        <taxon>Lophotrochozoa</taxon>
        <taxon>Mollusca</taxon>
        <taxon>Gastropoda</taxon>
        <taxon>Heterobranchia</taxon>
        <taxon>Euthyneura</taxon>
        <taxon>Panpulmonata</taxon>
        <taxon>Eupulmonata</taxon>
        <taxon>Stylommatophora</taxon>
        <taxon>Helicina</taxon>
        <taxon>Arionoidea</taxon>
        <taxon>Arionidae</taxon>
        <taxon>Arion</taxon>
    </lineage>
</organism>
<feature type="domain" description="Helicase C-terminal" evidence="10">
    <location>
        <begin position="279"/>
        <end position="454"/>
    </location>
</feature>
<dbReference type="Gene3D" id="1.20.120.1080">
    <property type="match status" value="1"/>
</dbReference>
<dbReference type="EC" id="3.6.4.13" evidence="2"/>
<evidence type="ECO:0000313" key="11">
    <source>
        <dbReference type="EMBL" id="CEK77314.1"/>
    </source>
</evidence>
<evidence type="ECO:0000256" key="2">
    <source>
        <dbReference type="ARBA" id="ARBA00012552"/>
    </source>
</evidence>
<evidence type="ECO:0000259" key="10">
    <source>
        <dbReference type="PROSITE" id="PS51194"/>
    </source>
</evidence>
<dbReference type="InterPro" id="IPR001650">
    <property type="entry name" value="Helicase_C-like"/>
</dbReference>
<evidence type="ECO:0000256" key="7">
    <source>
        <dbReference type="ARBA" id="ARBA00047984"/>
    </source>
</evidence>
<dbReference type="EMBL" id="HACG01030449">
    <property type="protein sequence ID" value="CEK77314.1"/>
    <property type="molecule type" value="Transcribed_RNA"/>
</dbReference>
<evidence type="ECO:0000256" key="1">
    <source>
        <dbReference type="ARBA" id="ARBA00008792"/>
    </source>
</evidence>
<evidence type="ECO:0000256" key="8">
    <source>
        <dbReference type="SAM" id="MobiDB-lite"/>
    </source>
</evidence>
<keyword evidence="3" id="KW-0547">Nucleotide-binding</keyword>
<comment type="similarity">
    <text evidence="1">Belongs to the DEAD box helicase family. DEAH subfamily.</text>
</comment>
<gene>
    <name evidence="11" type="primary">ORF104016</name>
</gene>
<dbReference type="PANTHER" id="PTHR18934">
    <property type="entry name" value="ATP-DEPENDENT RNA HELICASE"/>
    <property type="match status" value="1"/>
</dbReference>
<feature type="region of interest" description="Disordered" evidence="8">
    <location>
        <begin position="1"/>
        <end position="51"/>
    </location>
</feature>
<keyword evidence="6" id="KW-0067">ATP-binding</keyword>
<dbReference type="SUPFAM" id="SSF52540">
    <property type="entry name" value="P-loop containing nucleoside triphosphate hydrolases"/>
    <property type="match status" value="1"/>
</dbReference>
<dbReference type="InterPro" id="IPR011709">
    <property type="entry name" value="DEAD-box_helicase_OB_fold"/>
</dbReference>
<keyword evidence="4" id="KW-0378">Hydrolase</keyword>
<evidence type="ECO:0000259" key="9">
    <source>
        <dbReference type="PROSITE" id="PS51192"/>
    </source>
</evidence>
<dbReference type="InterPro" id="IPR007502">
    <property type="entry name" value="Helicase-assoc_dom"/>
</dbReference>
<dbReference type="InterPro" id="IPR048333">
    <property type="entry name" value="HA2_WH"/>
</dbReference>
<dbReference type="Pfam" id="PF00271">
    <property type="entry name" value="Helicase_C"/>
    <property type="match status" value="1"/>
</dbReference>
<dbReference type="InterPro" id="IPR011545">
    <property type="entry name" value="DEAD/DEAH_box_helicase_dom"/>
</dbReference>
<dbReference type="InterPro" id="IPR027417">
    <property type="entry name" value="P-loop_NTPase"/>
</dbReference>
<dbReference type="GO" id="GO:0003724">
    <property type="term" value="F:RNA helicase activity"/>
    <property type="evidence" value="ECO:0007669"/>
    <property type="project" value="UniProtKB-EC"/>
</dbReference>
<reference evidence="11" key="1">
    <citation type="submission" date="2014-12" db="EMBL/GenBank/DDBJ databases">
        <title>Insight into the proteome of Arion vulgaris.</title>
        <authorList>
            <person name="Aradska J."/>
            <person name="Bulat T."/>
            <person name="Smidak R."/>
            <person name="Sarate P."/>
            <person name="Gangsoo J."/>
            <person name="Sialana F."/>
            <person name="Bilban M."/>
            <person name="Lubec G."/>
        </authorList>
    </citation>
    <scope>NUCLEOTIDE SEQUENCE</scope>
    <source>
        <tissue evidence="11">Skin</tissue>
    </source>
</reference>
<dbReference type="SMART" id="SM00490">
    <property type="entry name" value="HELICc"/>
    <property type="match status" value="1"/>
</dbReference>
<dbReference type="InterPro" id="IPR002464">
    <property type="entry name" value="DNA/RNA_helicase_DEAH_CS"/>
</dbReference>
<dbReference type="PROSITE" id="PS00690">
    <property type="entry name" value="DEAH_ATP_HELICASE"/>
    <property type="match status" value="1"/>
</dbReference>
<dbReference type="GO" id="GO:0016787">
    <property type="term" value="F:hydrolase activity"/>
    <property type="evidence" value="ECO:0007669"/>
    <property type="project" value="UniProtKB-KW"/>
</dbReference>
<feature type="domain" description="Helicase ATP-binding" evidence="9">
    <location>
        <begin position="82"/>
        <end position="247"/>
    </location>
</feature>
<accession>A0A0B7A8J7</accession>
<dbReference type="AlphaFoldDB" id="A0A0B7A8J7"/>
<comment type="catalytic activity">
    <reaction evidence="7">
        <text>ATP + H2O = ADP + phosphate + H(+)</text>
        <dbReference type="Rhea" id="RHEA:13065"/>
        <dbReference type="ChEBI" id="CHEBI:15377"/>
        <dbReference type="ChEBI" id="CHEBI:15378"/>
        <dbReference type="ChEBI" id="CHEBI:30616"/>
        <dbReference type="ChEBI" id="CHEBI:43474"/>
        <dbReference type="ChEBI" id="CHEBI:456216"/>
        <dbReference type="EC" id="3.6.4.13"/>
    </reaction>
</comment>
<dbReference type="Gene3D" id="3.40.50.300">
    <property type="entry name" value="P-loop containing nucleotide triphosphate hydrolases"/>
    <property type="match status" value="2"/>
</dbReference>
<dbReference type="FunFam" id="3.40.50.300:FF:000767">
    <property type="entry name" value="Putative ATP-dependent RNA helicase DHX35"/>
    <property type="match status" value="1"/>
</dbReference>
<name>A0A0B7A8J7_9EUPU</name>
<evidence type="ECO:0000256" key="4">
    <source>
        <dbReference type="ARBA" id="ARBA00022801"/>
    </source>
</evidence>
<feature type="compositionally biased region" description="Polar residues" evidence="8">
    <location>
        <begin position="1"/>
        <end position="21"/>
    </location>
</feature>
<keyword evidence="5" id="KW-0347">Helicase</keyword>
<dbReference type="PANTHER" id="PTHR18934:SF136">
    <property type="entry name" value="ATP-DEPENDENT RNA HELICASE DHX35-RELATED"/>
    <property type="match status" value="1"/>
</dbReference>
<dbReference type="PROSITE" id="PS51194">
    <property type="entry name" value="HELICASE_CTER"/>
    <property type="match status" value="1"/>
</dbReference>
<dbReference type="GO" id="GO:0005524">
    <property type="term" value="F:ATP binding"/>
    <property type="evidence" value="ECO:0007669"/>
    <property type="project" value="UniProtKB-KW"/>
</dbReference>
<dbReference type="SMART" id="SM00847">
    <property type="entry name" value="HA2"/>
    <property type="match status" value="1"/>
</dbReference>
<dbReference type="FunFam" id="3.40.50.300:FF:000578">
    <property type="entry name" value="probable ATP-dependent RNA helicase DHX35"/>
    <property type="match status" value="1"/>
</dbReference>
<evidence type="ECO:0000256" key="6">
    <source>
        <dbReference type="ARBA" id="ARBA00022840"/>
    </source>
</evidence>
<evidence type="ECO:0000256" key="3">
    <source>
        <dbReference type="ARBA" id="ARBA00022741"/>
    </source>
</evidence>
<dbReference type="PROSITE" id="PS51192">
    <property type="entry name" value="HELICASE_ATP_BIND_1"/>
    <property type="match status" value="1"/>
</dbReference>
<dbReference type="GO" id="GO:0071013">
    <property type="term" value="C:catalytic step 2 spliceosome"/>
    <property type="evidence" value="ECO:0007669"/>
    <property type="project" value="TreeGrafter"/>
</dbReference>
<dbReference type="SMART" id="SM00487">
    <property type="entry name" value="DEXDc"/>
    <property type="match status" value="1"/>
</dbReference>
<dbReference type="Pfam" id="PF07717">
    <property type="entry name" value="OB_NTP_bind"/>
    <property type="match status" value="1"/>
</dbReference>
<dbReference type="InterPro" id="IPR014001">
    <property type="entry name" value="Helicase_ATP-bd"/>
</dbReference>
<dbReference type="Pfam" id="PF00270">
    <property type="entry name" value="DEAD"/>
    <property type="match status" value="1"/>
</dbReference>